<evidence type="ECO:0000256" key="13">
    <source>
        <dbReference type="PIRNR" id="PIRNR002811"/>
    </source>
</evidence>
<dbReference type="EC" id="2.7.7.101" evidence="12"/>
<keyword evidence="4 12" id="KW-0548">Nucleotidyltransferase</keyword>
<sequence length="645" mass="70326">MAGRIRAEDIAAVKERTSIEDVIRDHVTLRPAGVGSLKGLCPFHDEKSPSFTVRPAVGSYHCFGCGEGGDVISFVQKVEHLTFTESIERLASKIGFELRYEEGGGPRDGGVSLGKRSRLIEAHRVAQEFYAEVLQDRTTAEARPGRDFLRERGFDGASAERFGIGFAPRSGEALTRHLRGRGFTEDEIVTGGLTGRGSRGLYDRFRGRLVWPIRDTTGDTVGFGARRVLDDDRIAAKYLNTSETPIYKKSQVLYGLDAAKKAISTQRLAVVVEGYTDVMAAHLSGVEGAVATCGTSFGIDHIKILRRIMRDETDGPQARVVFTFDGDAAGQKAAMRAFAEDQRWAAQSFVAVAPDGMDPCELRLAKGDASVRALVDDAVPMFEFAVRTTIRRFDLETAEGRVQAMKAVAPIIGSIRDTSLRPEYTRTVSGWLGIEVEQLAAEVKKAGRLKHDDSADRQPRPASTDEVLEPGPFELAQLPAPDLRDPVVLTERQLLQALIQYPQQFSDADVDVLVPEAFAAPVHRAVFDGIRIAGHAARRASTMAWVTAVTDACALGVRGFVAQLSVAPLPTKFDPSTGLPPQRYLNSLVAGVRDAHLGRRIADAMASVRRLQNDPDADPAELQERSMALHRLELDRVALREAGTS</sequence>
<evidence type="ECO:0000259" key="15">
    <source>
        <dbReference type="PROSITE" id="PS50880"/>
    </source>
</evidence>
<dbReference type="NCBIfam" id="TIGR01391">
    <property type="entry name" value="dnaG"/>
    <property type="match status" value="1"/>
</dbReference>
<gene>
    <name evidence="12 16" type="primary">dnaG</name>
    <name evidence="16" type="ORF">GCM10023153_26670</name>
</gene>
<reference evidence="17" key="1">
    <citation type="journal article" date="2019" name="Int. J. Syst. Evol. Microbiol.">
        <title>The Global Catalogue of Microorganisms (GCM) 10K type strain sequencing project: providing services to taxonomists for standard genome sequencing and annotation.</title>
        <authorList>
            <consortium name="The Broad Institute Genomics Platform"/>
            <consortium name="The Broad Institute Genome Sequencing Center for Infectious Disease"/>
            <person name="Wu L."/>
            <person name="Ma J."/>
        </authorList>
    </citation>
    <scope>NUCLEOTIDE SEQUENCE [LARGE SCALE GENOMIC DNA]</scope>
    <source>
        <strain evidence="17">JCM 17738</strain>
    </source>
</reference>
<keyword evidence="17" id="KW-1185">Reference proteome</keyword>
<name>A0ABP8K3P2_9MICO</name>
<comment type="catalytic activity">
    <reaction evidence="12">
        <text>ssDNA + n NTP = ssDNA/pppN(pN)n-1 hybrid + (n-1) diphosphate.</text>
        <dbReference type="EC" id="2.7.7.101"/>
    </reaction>
</comment>
<dbReference type="Pfam" id="PF10410">
    <property type="entry name" value="DnaB_bind"/>
    <property type="match status" value="1"/>
</dbReference>
<comment type="similarity">
    <text evidence="12 13">Belongs to the DnaG primase family.</text>
</comment>
<dbReference type="PIRSF" id="PIRSF002811">
    <property type="entry name" value="DnaG"/>
    <property type="match status" value="1"/>
</dbReference>
<comment type="cofactor">
    <cofactor evidence="12 13">
        <name>Zn(2+)</name>
        <dbReference type="ChEBI" id="CHEBI:29105"/>
    </cofactor>
    <text evidence="12 13">Binds 1 zinc ion per monomer.</text>
</comment>
<protein>
    <recommendedName>
        <fullName evidence="12 13">DNA primase</fullName>
        <ecNumber evidence="12">2.7.7.101</ecNumber>
    </recommendedName>
</protein>
<evidence type="ECO:0000256" key="12">
    <source>
        <dbReference type="HAMAP-Rule" id="MF_00974"/>
    </source>
</evidence>
<evidence type="ECO:0000256" key="8">
    <source>
        <dbReference type="ARBA" id="ARBA00022833"/>
    </source>
</evidence>
<keyword evidence="6 12" id="KW-0479">Metal-binding</keyword>
<organism evidence="16 17">
    <name type="scientific">Ornithinibacter aureus</name>
    <dbReference type="NCBI Taxonomy" id="622664"/>
    <lineage>
        <taxon>Bacteria</taxon>
        <taxon>Bacillati</taxon>
        <taxon>Actinomycetota</taxon>
        <taxon>Actinomycetes</taxon>
        <taxon>Micrococcales</taxon>
        <taxon>Intrasporangiaceae</taxon>
        <taxon>Ornithinibacter</taxon>
    </lineage>
</organism>
<evidence type="ECO:0000256" key="3">
    <source>
        <dbReference type="ARBA" id="ARBA00022679"/>
    </source>
</evidence>
<dbReference type="InterPro" id="IPR034151">
    <property type="entry name" value="TOPRIM_DnaG_bac"/>
</dbReference>
<dbReference type="PANTHER" id="PTHR30313">
    <property type="entry name" value="DNA PRIMASE"/>
    <property type="match status" value="1"/>
</dbReference>
<evidence type="ECO:0000256" key="7">
    <source>
        <dbReference type="ARBA" id="ARBA00022771"/>
    </source>
</evidence>
<keyword evidence="2 12" id="KW-0639">Primosome</keyword>
<dbReference type="Pfam" id="PF01807">
    <property type="entry name" value="Zn_ribbon_DnaG"/>
    <property type="match status" value="1"/>
</dbReference>
<dbReference type="SUPFAM" id="SSF56731">
    <property type="entry name" value="DNA primase core"/>
    <property type="match status" value="1"/>
</dbReference>
<dbReference type="InterPro" id="IPR002694">
    <property type="entry name" value="Znf_CHC2"/>
</dbReference>
<dbReference type="InterPro" id="IPR016136">
    <property type="entry name" value="DNA_helicase_N/primase_C"/>
</dbReference>
<evidence type="ECO:0000256" key="4">
    <source>
        <dbReference type="ARBA" id="ARBA00022695"/>
    </source>
</evidence>
<evidence type="ECO:0000256" key="14">
    <source>
        <dbReference type="SAM" id="MobiDB-lite"/>
    </source>
</evidence>
<keyword evidence="10 12" id="KW-0238">DNA-binding</keyword>
<dbReference type="Pfam" id="PF13662">
    <property type="entry name" value="Toprim_4"/>
    <property type="match status" value="1"/>
</dbReference>
<evidence type="ECO:0000256" key="6">
    <source>
        <dbReference type="ARBA" id="ARBA00022723"/>
    </source>
</evidence>
<comment type="subunit">
    <text evidence="12">Monomer. Interacts with DnaB.</text>
</comment>
<dbReference type="InterPro" id="IPR036977">
    <property type="entry name" value="DNA_primase_Znf_CHC2"/>
</dbReference>
<dbReference type="Gene3D" id="1.10.860.10">
    <property type="entry name" value="DNAb Helicase, Chain A"/>
    <property type="match status" value="1"/>
</dbReference>
<feature type="zinc finger region" description="CHC2-type" evidence="12">
    <location>
        <begin position="41"/>
        <end position="65"/>
    </location>
</feature>
<proteinExistence type="inferred from homology"/>
<evidence type="ECO:0000256" key="2">
    <source>
        <dbReference type="ARBA" id="ARBA00022515"/>
    </source>
</evidence>
<keyword evidence="7 12" id="KW-0863">Zinc-finger</keyword>
<evidence type="ECO:0000256" key="9">
    <source>
        <dbReference type="ARBA" id="ARBA00022842"/>
    </source>
</evidence>
<evidence type="ECO:0000313" key="17">
    <source>
        <dbReference type="Proteomes" id="UP001500390"/>
    </source>
</evidence>
<keyword evidence="9" id="KW-0460">Magnesium</keyword>
<dbReference type="InterPro" id="IPR013173">
    <property type="entry name" value="DNA_primase_DnaG_DnaB-bd_dom"/>
</dbReference>
<dbReference type="Gene3D" id="3.40.1360.10">
    <property type="match status" value="1"/>
</dbReference>
<dbReference type="EMBL" id="BAABFX010000037">
    <property type="protein sequence ID" value="GAA4399908.1"/>
    <property type="molecule type" value="Genomic_DNA"/>
</dbReference>
<keyword evidence="11 12" id="KW-0804">Transcription</keyword>
<dbReference type="InterPro" id="IPR006295">
    <property type="entry name" value="DNA_primase_DnaG"/>
</dbReference>
<dbReference type="Gene3D" id="3.90.580.10">
    <property type="entry name" value="Zinc finger, CHC2-type domain"/>
    <property type="match status" value="1"/>
</dbReference>
<dbReference type="SUPFAM" id="SSF57783">
    <property type="entry name" value="Zinc beta-ribbon"/>
    <property type="match status" value="1"/>
</dbReference>
<evidence type="ECO:0000256" key="1">
    <source>
        <dbReference type="ARBA" id="ARBA00022478"/>
    </source>
</evidence>
<dbReference type="InterPro" id="IPR037068">
    <property type="entry name" value="DNA_primase_core_N_sf"/>
</dbReference>
<dbReference type="InterPro" id="IPR050219">
    <property type="entry name" value="DnaG_primase"/>
</dbReference>
<dbReference type="PANTHER" id="PTHR30313:SF2">
    <property type="entry name" value="DNA PRIMASE"/>
    <property type="match status" value="1"/>
</dbReference>
<keyword evidence="5 12" id="KW-0235">DNA replication</keyword>
<keyword evidence="3 12" id="KW-0808">Transferase</keyword>
<accession>A0ABP8K3P2</accession>
<dbReference type="SMART" id="SM00493">
    <property type="entry name" value="TOPRIM"/>
    <property type="match status" value="1"/>
</dbReference>
<feature type="domain" description="Toprim" evidence="15">
    <location>
        <begin position="267"/>
        <end position="354"/>
    </location>
</feature>
<dbReference type="InterPro" id="IPR030846">
    <property type="entry name" value="DnaG_bac"/>
</dbReference>
<comment type="domain">
    <text evidence="12">Contains an N-terminal zinc-binding domain, a central core domain that contains the primase activity, and a C-terminal DnaB-binding domain.</text>
</comment>
<feature type="region of interest" description="Disordered" evidence="14">
    <location>
        <begin position="447"/>
        <end position="468"/>
    </location>
</feature>
<dbReference type="RefSeq" id="WP_159898722.1">
    <property type="nucleotide sequence ID" value="NZ_BAABFX010000037.1"/>
</dbReference>
<dbReference type="SMART" id="SM00400">
    <property type="entry name" value="ZnF_CHCC"/>
    <property type="match status" value="1"/>
</dbReference>
<dbReference type="Proteomes" id="UP001500390">
    <property type="component" value="Unassembled WGS sequence"/>
</dbReference>
<feature type="compositionally biased region" description="Basic and acidic residues" evidence="14">
    <location>
        <begin position="447"/>
        <end position="459"/>
    </location>
</feature>
<keyword evidence="8 12" id="KW-0862">Zinc</keyword>
<dbReference type="Gene3D" id="3.90.980.10">
    <property type="entry name" value="DNA primase, catalytic core, N-terminal domain"/>
    <property type="match status" value="1"/>
</dbReference>
<dbReference type="InterPro" id="IPR019475">
    <property type="entry name" value="DNA_primase_DnaB-bd"/>
</dbReference>
<evidence type="ECO:0000313" key="16">
    <source>
        <dbReference type="EMBL" id="GAA4399908.1"/>
    </source>
</evidence>
<dbReference type="CDD" id="cd03364">
    <property type="entry name" value="TOPRIM_DnaG_primases"/>
    <property type="match status" value="1"/>
</dbReference>
<keyword evidence="1 12" id="KW-0240">DNA-directed RNA polymerase</keyword>
<evidence type="ECO:0000256" key="5">
    <source>
        <dbReference type="ARBA" id="ARBA00022705"/>
    </source>
</evidence>
<dbReference type="Pfam" id="PF08275">
    <property type="entry name" value="DNAG_N"/>
    <property type="match status" value="1"/>
</dbReference>
<evidence type="ECO:0000256" key="11">
    <source>
        <dbReference type="ARBA" id="ARBA00023163"/>
    </source>
</evidence>
<dbReference type="PROSITE" id="PS50880">
    <property type="entry name" value="TOPRIM"/>
    <property type="match status" value="1"/>
</dbReference>
<dbReference type="Pfam" id="PF08278">
    <property type="entry name" value="DnaG_DnaB_bind"/>
    <property type="match status" value="1"/>
</dbReference>
<comment type="caution">
    <text evidence="16">The sequence shown here is derived from an EMBL/GenBank/DDBJ whole genome shotgun (WGS) entry which is preliminary data.</text>
</comment>
<comment type="function">
    <text evidence="12 13">RNA polymerase that catalyzes the synthesis of short RNA molecules used as primers for DNA polymerase during DNA replication.</text>
</comment>
<dbReference type="InterPro" id="IPR013264">
    <property type="entry name" value="DNAG_N"/>
</dbReference>
<evidence type="ECO:0000256" key="10">
    <source>
        <dbReference type="ARBA" id="ARBA00023125"/>
    </source>
</evidence>
<dbReference type="InterPro" id="IPR006171">
    <property type="entry name" value="TOPRIM_dom"/>
</dbReference>
<dbReference type="HAMAP" id="MF_00974">
    <property type="entry name" value="DNA_primase_DnaG"/>
    <property type="match status" value="1"/>
</dbReference>